<dbReference type="InterPro" id="IPR037185">
    <property type="entry name" value="EmrE-like"/>
</dbReference>
<feature type="transmembrane region" description="Helical" evidence="7">
    <location>
        <begin position="278"/>
        <end position="296"/>
    </location>
</feature>
<dbReference type="InterPro" id="IPR051258">
    <property type="entry name" value="Diverse_Substrate_Transporter"/>
</dbReference>
<feature type="transmembrane region" description="Helical" evidence="7">
    <location>
        <begin position="187"/>
        <end position="205"/>
    </location>
</feature>
<evidence type="ECO:0000313" key="11">
    <source>
        <dbReference type="EMBL" id="XDS50527.1"/>
    </source>
</evidence>
<evidence type="ECO:0000256" key="4">
    <source>
        <dbReference type="ARBA" id="ARBA00022692"/>
    </source>
</evidence>
<evidence type="ECO:0000256" key="5">
    <source>
        <dbReference type="ARBA" id="ARBA00022989"/>
    </source>
</evidence>
<dbReference type="PANTHER" id="PTHR42920:SF5">
    <property type="entry name" value="EAMA DOMAIN-CONTAINING PROTEIN"/>
    <property type="match status" value="1"/>
</dbReference>
<feature type="transmembrane region" description="Helical" evidence="7">
    <location>
        <begin position="46"/>
        <end position="66"/>
    </location>
</feature>
<comment type="similarity">
    <text evidence="2">Belongs to the EamA transporter family.</text>
</comment>
<dbReference type="RefSeq" id="WP_369341491.1">
    <property type="nucleotide sequence ID" value="NZ_CP129675.1"/>
</dbReference>
<dbReference type="AlphaFoldDB" id="A0AB39UAS1"/>
<keyword evidence="3" id="KW-1003">Cell membrane</keyword>
<feature type="domain" description="EamA" evidence="8">
    <location>
        <begin position="20"/>
        <end position="146"/>
    </location>
</feature>
<evidence type="ECO:0000313" key="9">
    <source>
        <dbReference type="EMBL" id="XDS45911.1"/>
    </source>
</evidence>
<gene>
    <name evidence="11" type="ORF">QN062_09110</name>
    <name evidence="10" type="ORF">QN216_03310</name>
    <name evidence="9" type="ORF">QN217_07130</name>
</gene>
<dbReference type="Pfam" id="PF00892">
    <property type="entry name" value="EamA"/>
    <property type="match status" value="2"/>
</dbReference>
<dbReference type="EMBL" id="CP129675">
    <property type="protein sequence ID" value="XDS45911.1"/>
    <property type="molecule type" value="Genomic_DNA"/>
</dbReference>
<keyword evidence="6 7" id="KW-0472">Membrane</keyword>
<evidence type="ECO:0000256" key="2">
    <source>
        <dbReference type="ARBA" id="ARBA00007362"/>
    </source>
</evidence>
<evidence type="ECO:0000256" key="7">
    <source>
        <dbReference type="SAM" id="Phobius"/>
    </source>
</evidence>
<proteinExistence type="inferred from homology"/>
<organism evidence="9">
    <name type="scientific">Bifidobacterium fermentum</name>
    <dbReference type="NCBI Taxonomy" id="3059035"/>
    <lineage>
        <taxon>Bacteria</taxon>
        <taxon>Bacillati</taxon>
        <taxon>Actinomycetota</taxon>
        <taxon>Actinomycetes</taxon>
        <taxon>Bifidobacteriales</taxon>
        <taxon>Bifidobacteriaceae</taxon>
        <taxon>Bifidobacterium</taxon>
    </lineage>
</organism>
<feature type="transmembrane region" description="Helical" evidence="7">
    <location>
        <begin position="130"/>
        <end position="151"/>
    </location>
</feature>
<reference evidence="9" key="1">
    <citation type="submission" date="2023-07" db="EMBL/GenBank/DDBJ databases">
        <title>Bifidobacterium aquikefiriaerophilum sp. nov. and Bifidobacterium eccum sp. nov., isolated from water kefir.</title>
        <authorList>
            <person name="Breselge S."/>
            <person name="Bellassi P."/>
            <person name="Barcenilla C."/>
            <person name="Alvarez-Ordonez A."/>
            <person name="Morelli L."/>
            <person name="Cotter P.D."/>
        </authorList>
    </citation>
    <scope>NUCLEOTIDE SEQUENCE</scope>
    <source>
        <strain evidence="11">WK012_4_13</strain>
        <strain evidence="10">WK013_4_14</strain>
        <strain evidence="9">WK048_4_13</strain>
    </source>
</reference>
<dbReference type="EMBL" id="CP129682">
    <property type="protein sequence ID" value="XDS49306.1"/>
    <property type="molecule type" value="Genomic_DNA"/>
</dbReference>
<accession>A0AB39UAS1</accession>
<feature type="transmembrane region" description="Helical" evidence="7">
    <location>
        <begin position="78"/>
        <end position="99"/>
    </location>
</feature>
<dbReference type="EMBL" id="CP129683">
    <property type="protein sequence ID" value="XDS50527.1"/>
    <property type="molecule type" value="Genomic_DNA"/>
</dbReference>
<evidence type="ECO:0000256" key="3">
    <source>
        <dbReference type="ARBA" id="ARBA00022475"/>
    </source>
</evidence>
<feature type="transmembrane region" description="Helical" evidence="7">
    <location>
        <begin position="12"/>
        <end position="34"/>
    </location>
</feature>
<dbReference type="SUPFAM" id="SSF103481">
    <property type="entry name" value="Multidrug resistance efflux transporter EmrE"/>
    <property type="match status" value="2"/>
</dbReference>
<name>A0AB39UAS1_9BIFI</name>
<dbReference type="KEGG" id="bfk:QN062_09110"/>
<feature type="transmembrane region" description="Helical" evidence="7">
    <location>
        <begin position="105"/>
        <end position="123"/>
    </location>
</feature>
<comment type="subcellular location">
    <subcellularLocation>
        <location evidence="1">Cell membrane</location>
        <topology evidence="1">Multi-pass membrane protein</topology>
    </subcellularLocation>
</comment>
<keyword evidence="5 7" id="KW-1133">Transmembrane helix</keyword>
<dbReference type="GO" id="GO:0005886">
    <property type="term" value="C:plasma membrane"/>
    <property type="evidence" value="ECO:0007669"/>
    <property type="project" value="UniProtKB-SubCell"/>
</dbReference>
<dbReference type="PANTHER" id="PTHR42920">
    <property type="entry name" value="OS03G0707200 PROTEIN-RELATED"/>
    <property type="match status" value="1"/>
</dbReference>
<feature type="domain" description="EamA" evidence="8">
    <location>
        <begin position="157"/>
        <end position="291"/>
    </location>
</feature>
<protein>
    <submittedName>
        <fullName evidence="9">DMT family transporter</fullName>
    </submittedName>
</protein>
<evidence type="ECO:0000256" key="1">
    <source>
        <dbReference type="ARBA" id="ARBA00004651"/>
    </source>
</evidence>
<evidence type="ECO:0000259" key="8">
    <source>
        <dbReference type="Pfam" id="PF00892"/>
    </source>
</evidence>
<dbReference type="InterPro" id="IPR000620">
    <property type="entry name" value="EamA_dom"/>
</dbReference>
<keyword evidence="4 7" id="KW-0812">Transmembrane</keyword>
<feature type="transmembrane region" description="Helical" evidence="7">
    <location>
        <begin position="225"/>
        <end position="243"/>
    </location>
</feature>
<evidence type="ECO:0000256" key="6">
    <source>
        <dbReference type="ARBA" id="ARBA00023136"/>
    </source>
</evidence>
<evidence type="ECO:0000313" key="10">
    <source>
        <dbReference type="EMBL" id="XDS49306.1"/>
    </source>
</evidence>
<sequence length="306" mass="31717">MTYIKTNSNKSHVTGILPDVTLLMVAAIWGGSYLAAKDLSAASSPAAVMCARFVPAAVLLLIVQAYRRPPGLSKALRPGLMLGVLRSCTIALETVGVTMTSATNAGLIIGLSVLITPIMESLVAKRRLSAQLMGAVALAVLGISGLIGNTGLNAPNLGDLLMIGAAIIRAALGVAEARFTASGSTDVMMLTTIEITFGAVMFSVWGGIPLIEHMHAFSPTQWGEVLFLSMGCTVAAFLGQLWATKLTSASRAGMLLGSEPGWALLIGMALGGERIGTVGIIGAAILLGALIWGRCAERQWRTGTRV</sequence>